<reference evidence="1" key="1">
    <citation type="submission" date="2024-05" db="EMBL/GenBank/DDBJ databases">
        <title>Whole genome shotgun sequence of Streptomyces violascens NBRC 12920.</title>
        <authorList>
            <person name="Komaki H."/>
            <person name="Tamura T."/>
        </authorList>
    </citation>
    <scope>NUCLEOTIDE SEQUENCE</scope>
    <source>
        <strain evidence="1">NBRC 12920</strain>
    </source>
</reference>
<comment type="caution">
    <text evidence="1">The sequence shown here is derived from an EMBL/GenBank/DDBJ whole genome shotgun (WGS) entry which is preliminary data.</text>
</comment>
<dbReference type="RefSeq" id="WP_226599112.1">
    <property type="nucleotide sequence ID" value="NZ_BMUA01000055.1"/>
</dbReference>
<organism evidence="1 2">
    <name type="scientific">Streptomyces violascens</name>
    <dbReference type="NCBI Taxonomy" id="67381"/>
    <lineage>
        <taxon>Bacteria</taxon>
        <taxon>Bacillati</taxon>
        <taxon>Actinomycetota</taxon>
        <taxon>Actinomycetes</taxon>
        <taxon>Kitasatosporales</taxon>
        <taxon>Streptomycetaceae</taxon>
        <taxon>Streptomyces</taxon>
    </lineage>
</organism>
<proteinExistence type="predicted"/>
<name>A0ABQ3QS41_9ACTN</name>
<keyword evidence="2" id="KW-1185">Reference proteome</keyword>
<accession>A0ABQ3QS41</accession>
<dbReference type="EMBL" id="BNDY01000017">
    <property type="protein sequence ID" value="GHI40103.1"/>
    <property type="molecule type" value="Genomic_DNA"/>
</dbReference>
<dbReference type="Proteomes" id="UP001050808">
    <property type="component" value="Unassembled WGS sequence"/>
</dbReference>
<gene>
    <name evidence="1" type="ORF">Sviol_45110</name>
</gene>
<protein>
    <submittedName>
        <fullName evidence="1">Uncharacterized protein</fullName>
    </submittedName>
</protein>
<evidence type="ECO:0000313" key="2">
    <source>
        <dbReference type="Proteomes" id="UP001050808"/>
    </source>
</evidence>
<sequence>MVAVAPGPDHAPDYAAHLQRYFQHVRVAATLSNPYGVHNVESGGHVYICTGPRRPWGDMWPELRNYG</sequence>
<evidence type="ECO:0000313" key="1">
    <source>
        <dbReference type="EMBL" id="GHI40103.1"/>
    </source>
</evidence>